<name>X1AF29_9ZZZZ</name>
<organism evidence="2">
    <name type="scientific">marine sediment metagenome</name>
    <dbReference type="NCBI Taxonomy" id="412755"/>
    <lineage>
        <taxon>unclassified sequences</taxon>
        <taxon>metagenomes</taxon>
        <taxon>ecological metagenomes</taxon>
    </lineage>
</organism>
<sequence>TIHVNLTGQNSELVEKKAKLIRTIAESADLQKKTMAVAGIEKQFEKRKEAYQRWIANGKHAHGQLAQLKQKKELVTNENAPCCPLCEQNLSASRKRFLQHKFTNNIQMLLHKYTRLQKLICHLKALLVEQHKKLEACRQDKQKINELNLCATQLKEQEITLQKNITQNKNNQKLLEKQLEENNKALTSKKKTAEKQQHDELIKNKDYLKVKLKVNQYKELLQKETVDKKAIVNTKLELETIEKQITNQQSLQEQINQQPMRKNTIKNFCKTIKEQNKCLRINQQKATHYNQ</sequence>
<evidence type="ECO:0008006" key="3">
    <source>
        <dbReference type="Google" id="ProtNLM"/>
    </source>
</evidence>
<reference evidence="2" key="1">
    <citation type="journal article" date="2014" name="Front. Microbiol.">
        <title>High frequency of phylogenetically diverse reductive dehalogenase-homologous genes in deep subseafloor sedimentary metagenomes.</title>
        <authorList>
            <person name="Kawai M."/>
            <person name="Futagami T."/>
            <person name="Toyoda A."/>
            <person name="Takaki Y."/>
            <person name="Nishi S."/>
            <person name="Hori S."/>
            <person name="Arai W."/>
            <person name="Tsubouchi T."/>
            <person name="Morono Y."/>
            <person name="Uchiyama I."/>
            <person name="Ito T."/>
            <person name="Fujiyama A."/>
            <person name="Inagaki F."/>
            <person name="Takami H."/>
        </authorList>
    </citation>
    <scope>NUCLEOTIDE SEQUENCE</scope>
    <source>
        <strain evidence="2">Expedition CK06-06</strain>
    </source>
</reference>
<feature type="non-terminal residue" evidence="2">
    <location>
        <position position="291"/>
    </location>
</feature>
<comment type="caution">
    <text evidence="2">The sequence shown here is derived from an EMBL/GenBank/DDBJ whole genome shotgun (WGS) entry which is preliminary data.</text>
</comment>
<protein>
    <recommendedName>
        <fullName evidence="3">Zinc-hook domain-containing protein</fullName>
    </recommendedName>
</protein>
<keyword evidence="1" id="KW-0175">Coiled coil</keyword>
<feature type="coiled-coil region" evidence="1">
    <location>
        <begin position="169"/>
        <end position="196"/>
    </location>
</feature>
<proteinExistence type="predicted"/>
<accession>X1AF29</accession>
<dbReference type="AlphaFoldDB" id="X1AF29"/>
<feature type="non-terminal residue" evidence="2">
    <location>
        <position position="1"/>
    </location>
</feature>
<evidence type="ECO:0000313" key="2">
    <source>
        <dbReference type="EMBL" id="GAG71328.1"/>
    </source>
</evidence>
<gene>
    <name evidence="2" type="ORF">S01H4_11207</name>
</gene>
<dbReference type="SUPFAM" id="SSF75712">
    <property type="entry name" value="Rad50 coiled-coil Zn hook"/>
    <property type="match status" value="1"/>
</dbReference>
<dbReference type="EMBL" id="BART01004479">
    <property type="protein sequence ID" value="GAG71328.1"/>
    <property type="molecule type" value="Genomic_DNA"/>
</dbReference>
<evidence type="ECO:0000256" key="1">
    <source>
        <dbReference type="SAM" id="Coils"/>
    </source>
</evidence>